<keyword evidence="4 9" id="KW-0547">Nucleotide-binding</keyword>
<dbReference type="AlphaFoldDB" id="A0A1H5U184"/>
<feature type="compositionally biased region" description="Low complexity" evidence="10">
    <location>
        <begin position="305"/>
        <end position="319"/>
    </location>
</feature>
<dbReference type="OrthoDB" id="5240629at2"/>
<dbReference type="CDD" id="cd14014">
    <property type="entry name" value="STKc_PknB_like"/>
    <property type="match status" value="1"/>
</dbReference>
<dbReference type="PROSITE" id="PS50011">
    <property type="entry name" value="PROTEIN_KINASE_DOM"/>
    <property type="match status" value="1"/>
</dbReference>
<evidence type="ECO:0000256" key="5">
    <source>
        <dbReference type="ARBA" id="ARBA00022777"/>
    </source>
</evidence>
<evidence type="ECO:0000259" key="11">
    <source>
        <dbReference type="PROSITE" id="PS50011"/>
    </source>
</evidence>
<keyword evidence="6 9" id="KW-0067">ATP-binding</keyword>
<dbReference type="Gene3D" id="3.10.105.10">
    <property type="entry name" value="Dipeptide-binding Protein, Domain 3"/>
    <property type="match status" value="1"/>
</dbReference>
<evidence type="ECO:0000256" key="6">
    <source>
        <dbReference type="ARBA" id="ARBA00022840"/>
    </source>
</evidence>
<protein>
    <recommendedName>
        <fullName evidence="1">non-specific serine/threonine protein kinase</fullName>
        <ecNumber evidence="1">2.7.11.1</ecNumber>
    </recommendedName>
</protein>
<evidence type="ECO:0000256" key="9">
    <source>
        <dbReference type="PROSITE-ProRule" id="PRU10141"/>
    </source>
</evidence>
<reference evidence="12 13" key="1">
    <citation type="submission" date="2016-10" db="EMBL/GenBank/DDBJ databases">
        <authorList>
            <person name="de Groot N.N."/>
        </authorList>
    </citation>
    <scope>NUCLEOTIDE SEQUENCE [LARGE SCALE GENOMIC DNA]</scope>
    <source>
        <strain evidence="12 13">CGMCC 4.2023</strain>
    </source>
</reference>
<dbReference type="GO" id="GO:0045717">
    <property type="term" value="P:negative regulation of fatty acid biosynthetic process"/>
    <property type="evidence" value="ECO:0007669"/>
    <property type="project" value="UniProtKB-ARBA"/>
</dbReference>
<dbReference type="GO" id="GO:0004674">
    <property type="term" value="F:protein serine/threonine kinase activity"/>
    <property type="evidence" value="ECO:0007669"/>
    <property type="project" value="UniProtKB-KW"/>
</dbReference>
<dbReference type="InterPro" id="IPR011009">
    <property type="entry name" value="Kinase-like_dom_sf"/>
</dbReference>
<dbReference type="PANTHER" id="PTHR43289">
    <property type="entry name" value="MITOGEN-ACTIVATED PROTEIN KINASE KINASE KINASE 20-RELATED"/>
    <property type="match status" value="1"/>
</dbReference>
<dbReference type="Gene3D" id="3.30.200.20">
    <property type="entry name" value="Phosphorylase Kinase, domain 1"/>
    <property type="match status" value="1"/>
</dbReference>
<feature type="binding site" evidence="9">
    <location>
        <position position="39"/>
    </location>
    <ligand>
        <name>ATP</name>
        <dbReference type="ChEBI" id="CHEBI:30616"/>
    </ligand>
</feature>
<name>A0A1H5U184_9ACTN</name>
<evidence type="ECO:0000313" key="12">
    <source>
        <dbReference type="EMBL" id="SEF68864.1"/>
    </source>
</evidence>
<dbReference type="FunFam" id="1.10.510.10:FF:000021">
    <property type="entry name" value="Serine/threonine protein kinase"/>
    <property type="match status" value="1"/>
</dbReference>
<feature type="compositionally biased region" description="Pro residues" evidence="10">
    <location>
        <begin position="480"/>
        <end position="490"/>
    </location>
</feature>
<keyword evidence="3" id="KW-0808">Transferase</keyword>
<feature type="compositionally biased region" description="Low complexity" evidence="10">
    <location>
        <begin position="404"/>
        <end position="434"/>
    </location>
</feature>
<evidence type="ECO:0000256" key="1">
    <source>
        <dbReference type="ARBA" id="ARBA00012513"/>
    </source>
</evidence>
<evidence type="ECO:0000256" key="4">
    <source>
        <dbReference type="ARBA" id="ARBA00022741"/>
    </source>
</evidence>
<dbReference type="Pfam" id="PF00496">
    <property type="entry name" value="SBP_bac_5"/>
    <property type="match status" value="1"/>
</dbReference>
<dbReference type="Gene3D" id="1.10.510.10">
    <property type="entry name" value="Transferase(Phosphotransferase) domain 1"/>
    <property type="match status" value="1"/>
</dbReference>
<feature type="domain" description="Protein kinase" evidence="11">
    <location>
        <begin position="10"/>
        <end position="275"/>
    </location>
</feature>
<dbReference type="EMBL" id="FNVU01000001">
    <property type="protein sequence ID" value="SEF68864.1"/>
    <property type="molecule type" value="Genomic_DNA"/>
</dbReference>
<dbReference type="SUPFAM" id="SSF56112">
    <property type="entry name" value="Protein kinase-like (PK-like)"/>
    <property type="match status" value="1"/>
</dbReference>
<accession>A0A1H5U184</accession>
<evidence type="ECO:0000313" key="13">
    <source>
        <dbReference type="Proteomes" id="UP000236754"/>
    </source>
</evidence>
<evidence type="ECO:0000256" key="2">
    <source>
        <dbReference type="ARBA" id="ARBA00022527"/>
    </source>
</evidence>
<keyword evidence="2" id="KW-0723">Serine/threonine-protein kinase</keyword>
<feature type="compositionally biased region" description="Pro residues" evidence="10">
    <location>
        <begin position="389"/>
        <end position="403"/>
    </location>
</feature>
<comment type="catalytic activity">
    <reaction evidence="8">
        <text>L-seryl-[protein] + ATP = O-phospho-L-seryl-[protein] + ADP + H(+)</text>
        <dbReference type="Rhea" id="RHEA:17989"/>
        <dbReference type="Rhea" id="RHEA-COMP:9863"/>
        <dbReference type="Rhea" id="RHEA-COMP:11604"/>
        <dbReference type="ChEBI" id="CHEBI:15378"/>
        <dbReference type="ChEBI" id="CHEBI:29999"/>
        <dbReference type="ChEBI" id="CHEBI:30616"/>
        <dbReference type="ChEBI" id="CHEBI:83421"/>
        <dbReference type="ChEBI" id="CHEBI:456216"/>
        <dbReference type="EC" id="2.7.11.1"/>
    </reaction>
</comment>
<dbReference type="GO" id="GO:0005524">
    <property type="term" value="F:ATP binding"/>
    <property type="evidence" value="ECO:0007669"/>
    <property type="project" value="UniProtKB-UniRule"/>
</dbReference>
<dbReference type="CDD" id="cd08506">
    <property type="entry name" value="PBP2_clavulanate_OppA2"/>
    <property type="match status" value="1"/>
</dbReference>
<dbReference type="InterPro" id="IPR017441">
    <property type="entry name" value="Protein_kinase_ATP_BS"/>
</dbReference>
<dbReference type="SUPFAM" id="SSF53850">
    <property type="entry name" value="Periplasmic binding protein-like II"/>
    <property type="match status" value="1"/>
</dbReference>
<dbReference type="InterPro" id="IPR000719">
    <property type="entry name" value="Prot_kinase_dom"/>
</dbReference>
<keyword evidence="13" id="KW-1185">Reference proteome</keyword>
<organism evidence="12 13">
    <name type="scientific">Actinacidiphila yanglinensis</name>
    <dbReference type="NCBI Taxonomy" id="310779"/>
    <lineage>
        <taxon>Bacteria</taxon>
        <taxon>Bacillati</taxon>
        <taxon>Actinomycetota</taxon>
        <taxon>Actinomycetes</taxon>
        <taxon>Kitasatosporales</taxon>
        <taxon>Streptomycetaceae</taxon>
        <taxon>Actinacidiphila</taxon>
    </lineage>
</organism>
<dbReference type="EC" id="2.7.11.1" evidence="1"/>
<keyword evidence="5" id="KW-0418">Kinase</keyword>
<comment type="catalytic activity">
    <reaction evidence="7">
        <text>L-threonyl-[protein] + ATP = O-phospho-L-threonyl-[protein] + ADP + H(+)</text>
        <dbReference type="Rhea" id="RHEA:46608"/>
        <dbReference type="Rhea" id="RHEA-COMP:11060"/>
        <dbReference type="Rhea" id="RHEA-COMP:11605"/>
        <dbReference type="ChEBI" id="CHEBI:15378"/>
        <dbReference type="ChEBI" id="CHEBI:30013"/>
        <dbReference type="ChEBI" id="CHEBI:30616"/>
        <dbReference type="ChEBI" id="CHEBI:61977"/>
        <dbReference type="ChEBI" id="CHEBI:456216"/>
        <dbReference type="EC" id="2.7.11.1"/>
    </reaction>
</comment>
<evidence type="ECO:0000256" key="3">
    <source>
        <dbReference type="ARBA" id="ARBA00022679"/>
    </source>
</evidence>
<gene>
    <name evidence="12" type="ORF">SAMN05216223_101734</name>
</gene>
<sequence>MSDGLFAGRYELAELLGSGGMARVHRARDTRMGRIVAIKTLMPELALDPDARRRFAREAHAAGSLNHPGIVTVHDQDEYRDGDTVVPYLVMEYVQGGTLAQLVREQAPFTPERAVRIVCDVLDALAHAHAHGTVHRDVKPANVMVTTGGAVKVADFGIARVLDVDTRLTTAGSSIGTPSYMSPEQVNGGDVDARSDVYAVGCVLTELLTGKPPFHDGNPLSVMYWHVHSEPPAPSAANPRVPAELDALVLAALAKDPAGRPADAGIYRARLWAWLTAARATTVTGPATLPPQDFGLAPPGTPQDSPSTPAKPATPSSPLATPPGHPGADPRATFGVGAALPAIPPQDTPPSPAPGPYQGLPGAPQTPQPPGAPASGFGEHPAYSRSPQVPLPPPYQPSTPPPVNAGAGAVPHQQPAMHGGMPPGPHAGMAPVPHSAGMPGPTPGWSARRKILTGVAALAFAGITVSVVLATGAFGDKPGPKPSPDPPTPTPTSGQAALKRHGGTAGTGYNGGVDGVVRPSVQTGGTVDLAASYIDSSLLDPADTYDPSAWNVQRLLYRNLVGYAPAPGDKGRKLLPDLATTTGDVGDNGLTWTYHLKDGIRFQDGSPITSKDIKYGVERTFDRGVHGGGPTYLSDLLDEGQHYPGPYDDSDPDKMGLKSVATPNDSTIVFTLAKPYADFPYILAMSVGAAVPPAADTGNGKDYEKAPVASGPYKVSSYQPGKSLHLVRNPEWDATTDPIRSQLPVGYDLKLYDSQDEVEKALLDGTADLDFSETLLDDQTETQVINSPAEKANTDLAYTGATRYLSLRTDVAPFDNADCRKAVAYAVDRAQVEAALGGQYEGGEVATTMLPPTNISHDADAHLYSSTAGEQEADDARTELDSCGKADGFRTTLVGISSASKGNDAMQAIAASLKQVGIDVTVKTMDATAFYDTLLTPSKLKAAKWGMVYTAWIGDYPTGGGFLRQLVQPGGVSNYANLDDATLNHMVDQADTLTGATAAAKAWTSIDAQLMKDAAMVPLVYDRHLVYRGSRLTNVYQQQVIGQVDLSALGVK</sequence>
<dbReference type="InterPro" id="IPR000914">
    <property type="entry name" value="SBP_5_dom"/>
</dbReference>
<evidence type="ECO:0000256" key="10">
    <source>
        <dbReference type="SAM" id="MobiDB-lite"/>
    </source>
</evidence>
<evidence type="ECO:0000256" key="7">
    <source>
        <dbReference type="ARBA" id="ARBA00047899"/>
    </source>
</evidence>
<evidence type="ECO:0000256" key="8">
    <source>
        <dbReference type="ARBA" id="ARBA00048679"/>
    </source>
</evidence>
<dbReference type="PRINTS" id="PR01217">
    <property type="entry name" value="PRICHEXTENSN"/>
</dbReference>
<dbReference type="FunFam" id="3.30.200.20:FF:000035">
    <property type="entry name" value="Serine/threonine protein kinase Stk1"/>
    <property type="match status" value="1"/>
</dbReference>
<feature type="compositionally biased region" description="Pro residues" evidence="10">
    <location>
        <begin position="342"/>
        <end position="355"/>
    </location>
</feature>
<dbReference type="SMART" id="SM00220">
    <property type="entry name" value="S_TKc"/>
    <property type="match status" value="1"/>
</dbReference>
<dbReference type="Gene3D" id="3.40.190.10">
    <property type="entry name" value="Periplasmic binding protein-like II"/>
    <property type="match status" value="1"/>
</dbReference>
<proteinExistence type="predicted"/>
<dbReference type="PANTHER" id="PTHR43289:SF6">
    <property type="entry name" value="SERINE_THREONINE-PROTEIN KINASE NEKL-3"/>
    <property type="match status" value="1"/>
</dbReference>
<dbReference type="RefSeq" id="WP_103884064.1">
    <property type="nucleotide sequence ID" value="NZ_FNVU01000001.1"/>
</dbReference>
<feature type="region of interest" description="Disordered" evidence="10">
    <location>
        <begin position="284"/>
        <end position="442"/>
    </location>
</feature>
<feature type="region of interest" description="Disordered" evidence="10">
    <location>
        <begin position="476"/>
        <end position="514"/>
    </location>
</feature>
<dbReference type="Pfam" id="PF00069">
    <property type="entry name" value="Pkinase"/>
    <property type="match status" value="1"/>
</dbReference>
<dbReference type="PROSITE" id="PS00107">
    <property type="entry name" value="PROTEIN_KINASE_ATP"/>
    <property type="match status" value="1"/>
</dbReference>
<dbReference type="Proteomes" id="UP000236754">
    <property type="component" value="Unassembled WGS sequence"/>
</dbReference>
<feature type="compositionally biased region" description="Gly residues" evidence="10">
    <location>
        <begin position="503"/>
        <end position="514"/>
    </location>
</feature>